<protein>
    <recommendedName>
        <fullName evidence="2">NADP-dependent oxidoreductase domain-containing protein</fullName>
    </recommendedName>
</protein>
<evidence type="ECO:0000313" key="3">
    <source>
        <dbReference type="EMBL" id="EFI99129.1"/>
    </source>
</evidence>
<dbReference type="EMBL" id="GL377304">
    <property type="protein sequence ID" value="EFI99129.1"/>
    <property type="molecule type" value="Genomic_DNA"/>
</dbReference>
<sequence>MAPPVTLPTRLIGDTPVSAMGFGAMGFSAFYIPKDKTDEGRLKDTSDVYGDNEDLIGKWFERTGKRDDIFLATKFGLAHGDPSRKVNCDPSYVRTAFENSCRRLKTDHIDLWYVHRADPTVPIELTIKAMAELVKGGRVKYLGLSEVSARTLRRAHAVHPIAALQSEYSPITLDIEAEDEVHGVMKACRELGVKVIAYSPLGRGFLTGQIKSRAELDPDDYRLLIPRFSEENFPRVLQLAAGLKAIGEKHTVVIDGKAQPATAGQVALAWVLAQGEDVIPIPGTTKEKYLKENIAALQLELTDAELAQVRRVAEEAQASVGDRVDSSFMPTLFAETPELA</sequence>
<feature type="domain" description="NADP-dependent oxidoreductase" evidence="2">
    <location>
        <begin position="41"/>
        <end position="313"/>
    </location>
</feature>
<reference evidence="3 4" key="1">
    <citation type="journal article" date="2010" name="Nat. Biotechnol.">
        <title>Genome sequence of the model mushroom Schizophyllum commune.</title>
        <authorList>
            <person name="Ohm R.A."/>
            <person name="de Jong J.F."/>
            <person name="Lugones L.G."/>
            <person name="Aerts A."/>
            <person name="Kothe E."/>
            <person name="Stajich J.E."/>
            <person name="de Vries R.P."/>
            <person name="Record E."/>
            <person name="Levasseur A."/>
            <person name="Baker S.E."/>
            <person name="Bartholomew K.A."/>
            <person name="Coutinho P.M."/>
            <person name="Erdmann S."/>
            <person name="Fowler T.J."/>
            <person name="Gathman A.C."/>
            <person name="Lombard V."/>
            <person name="Henrissat B."/>
            <person name="Knabe N."/>
            <person name="Kuees U."/>
            <person name="Lilly W.W."/>
            <person name="Lindquist E."/>
            <person name="Lucas S."/>
            <person name="Magnuson J.K."/>
            <person name="Piumi F."/>
            <person name="Raudaskoski M."/>
            <person name="Salamov A."/>
            <person name="Schmutz J."/>
            <person name="Schwarze F.W.M.R."/>
            <person name="vanKuyk P.A."/>
            <person name="Horton J.S."/>
            <person name="Grigoriev I.V."/>
            <person name="Woesten H.A.B."/>
        </authorList>
    </citation>
    <scope>NUCLEOTIDE SEQUENCE [LARGE SCALE GENOMIC DNA]</scope>
    <source>
        <strain evidence="4">H4-8 / FGSC 9210</strain>
    </source>
</reference>
<dbReference type="GeneID" id="9585979"/>
<evidence type="ECO:0000256" key="1">
    <source>
        <dbReference type="ARBA" id="ARBA00023002"/>
    </source>
</evidence>
<dbReference type="OrthoDB" id="37537at2759"/>
<evidence type="ECO:0000259" key="2">
    <source>
        <dbReference type="Pfam" id="PF00248"/>
    </source>
</evidence>
<dbReference type="eggNOG" id="KOG1575">
    <property type="taxonomic scope" value="Eukaryota"/>
</dbReference>
<dbReference type="PANTHER" id="PTHR43625">
    <property type="entry name" value="AFLATOXIN B1 ALDEHYDE REDUCTASE"/>
    <property type="match status" value="1"/>
</dbReference>
<name>D8PXS7_SCHCM</name>
<dbReference type="RefSeq" id="XP_003034032.1">
    <property type="nucleotide sequence ID" value="XM_003033986.1"/>
</dbReference>
<dbReference type="PANTHER" id="PTHR43625:SF40">
    <property type="entry name" value="ALDO-KETO REDUCTASE YAKC [NADP(+)]"/>
    <property type="match status" value="1"/>
</dbReference>
<dbReference type="GO" id="GO:0016491">
    <property type="term" value="F:oxidoreductase activity"/>
    <property type="evidence" value="ECO:0007669"/>
    <property type="project" value="UniProtKB-KW"/>
</dbReference>
<evidence type="ECO:0000313" key="4">
    <source>
        <dbReference type="Proteomes" id="UP000007431"/>
    </source>
</evidence>
<dbReference type="VEuPathDB" id="FungiDB:SCHCODRAFT_02570427"/>
<dbReference type="SUPFAM" id="SSF51430">
    <property type="entry name" value="NAD(P)-linked oxidoreductase"/>
    <property type="match status" value="1"/>
</dbReference>
<accession>D8PXS7</accession>
<keyword evidence="4" id="KW-1185">Reference proteome</keyword>
<organism evidence="4">
    <name type="scientific">Schizophyllum commune (strain H4-8 / FGSC 9210)</name>
    <name type="common">Split gill fungus</name>
    <dbReference type="NCBI Taxonomy" id="578458"/>
    <lineage>
        <taxon>Eukaryota</taxon>
        <taxon>Fungi</taxon>
        <taxon>Dikarya</taxon>
        <taxon>Basidiomycota</taxon>
        <taxon>Agaricomycotina</taxon>
        <taxon>Agaricomycetes</taxon>
        <taxon>Agaricomycetidae</taxon>
        <taxon>Agaricales</taxon>
        <taxon>Schizophyllaceae</taxon>
        <taxon>Schizophyllum</taxon>
    </lineage>
</organism>
<keyword evidence="1" id="KW-0560">Oxidoreductase</keyword>
<dbReference type="InParanoid" id="D8PXS7"/>
<dbReference type="GO" id="GO:0005737">
    <property type="term" value="C:cytoplasm"/>
    <property type="evidence" value="ECO:0007669"/>
    <property type="project" value="TreeGrafter"/>
</dbReference>
<dbReference type="Pfam" id="PF00248">
    <property type="entry name" value="Aldo_ket_red"/>
    <property type="match status" value="1"/>
</dbReference>
<dbReference type="Gene3D" id="3.20.20.100">
    <property type="entry name" value="NADP-dependent oxidoreductase domain"/>
    <property type="match status" value="1"/>
</dbReference>
<dbReference type="HOGENOM" id="CLU_023205_2_1_1"/>
<dbReference type="KEGG" id="scm:SCHCO_02570427"/>
<dbReference type="InterPro" id="IPR036812">
    <property type="entry name" value="NAD(P)_OxRdtase_dom_sf"/>
</dbReference>
<dbReference type="InterPro" id="IPR050791">
    <property type="entry name" value="Aldo-Keto_reductase"/>
</dbReference>
<dbReference type="AlphaFoldDB" id="D8PXS7"/>
<gene>
    <name evidence="3" type="ORF">SCHCODRAFT_15063</name>
</gene>
<dbReference type="Proteomes" id="UP000007431">
    <property type="component" value="Unassembled WGS sequence"/>
</dbReference>
<dbReference type="InterPro" id="IPR023210">
    <property type="entry name" value="NADP_OxRdtase_dom"/>
</dbReference>
<dbReference type="OMA" id="RYPAMMM"/>
<proteinExistence type="predicted"/>